<dbReference type="PANTHER" id="PTHR47706">
    <property type="entry name" value="NMRA-LIKE FAMILY PROTEIN"/>
    <property type="match status" value="1"/>
</dbReference>
<dbReference type="EMBL" id="NKUJ01000019">
    <property type="protein sequence ID" value="RMJ18462.1"/>
    <property type="molecule type" value="Genomic_DNA"/>
</dbReference>
<evidence type="ECO:0000313" key="4">
    <source>
        <dbReference type="EMBL" id="RMJ18462.1"/>
    </source>
</evidence>
<keyword evidence="1" id="KW-0521">NADP</keyword>
<dbReference type="Pfam" id="PF05368">
    <property type="entry name" value="NmrA"/>
    <property type="match status" value="1"/>
</dbReference>
<protein>
    <recommendedName>
        <fullName evidence="3">NmrA-like domain-containing protein</fullName>
    </recommendedName>
</protein>
<proteinExistence type="predicted"/>
<organism evidence="4 5">
    <name type="scientific">Fusarium kuroshium</name>
    <dbReference type="NCBI Taxonomy" id="2010991"/>
    <lineage>
        <taxon>Eukaryota</taxon>
        <taxon>Fungi</taxon>
        <taxon>Dikarya</taxon>
        <taxon>Ascomycota</taxon>
        <taxon>Pezizomycotina</taxon>
        <taxon>Sordariomycetes</taxon>
        <taxon>Hypocreomycetidae</taxon>
        <taxon>Hypocreales</taxon>
        <taxon>Nectriaceae</taxon>
        <taxon>Fusarium</taxon>
        <taxon>Fusarium solani species complex</taxon>
    </lineage>
</organism>
<keyword evidence="5" id="KW-1185">Reference proteome</keyword>
<dbReference type="GO" id="GO:0016491">
    <property type="term" value="F:oxidoreductase activity"/>
    <property type="evidence" value="ECO:0007669"/>
    <property type="project" value="UniProtKB-KW"/>
</dbReference>
<dbReference type="SUPFAM" id="SSF51735">
    <property type="entry name" value="NAD(P)-binding Rossmann-fold domains"/>
    <property type="match status" value="1"/>
</dbReference>
<dbReference type="InterPro" id="IPR051609">
    <property type="entry name" value="NmrA/Isoflavone_reductase-like"/>
</dbReference>
<accession>A0A3M2SMU6</accession>
<keyword evidence="2" id="KW-0560">Oxidoreductase</keyword>
<evidence type="ECO:0000256" key="2">
    <source>
        <dbReference type="ARBA" id="ARBA00023002"/>
    </source>
</evidence>
<feature type="domain" description="NmrA-like" evidence="3">
    <location>
        <begin position="3"/>
        <end position="297"/>
    </location>
</feature>
<evidence type="ECO:0000313" key="5">
    <source>
        <dbReference type="Proteomes" id="UP000277212"/>
    </source>
</evidence>
<evidence type="ECO:0000256" key="1">
    <source>
        <dbReference type="ARBA" id="ARBA00022857"/>
    </source>
</evidence>
<dbReference type="PANTHER" id="PTHR47706:SF9">
    <property type="entry name" value="NMRA-LIKE DOMAIN-CONTAINING PROTEIN-RELATED"/>
    <property type="match status" value="1"/>
</dbReference>
<evidence type="ECO:0000259" key="3">
    <source>
        <dbReference type="Pfam" id="PF05368"/>
    </source>
</evidence>
<dbReference type="InterPro" id="IPR008030">
    <property type="entry name" value="NmrA-like"/>
</dbReference>
<sequence>MLVLIPGITGNMGTRLAKVATARGLSVRGLGRDSSKVPKDIKLESFVTSTSYYDIPAIEKAVQGVDAIICAYQSTDVLVLDGHLILLRAAERAGVKIFFSASWNNDWTKNKFGDFEHYDANITFSRQAALTSPIKPVYIFNGVFDSLLFTAFGPGGFDTTGEVPTLKYWGDESNRKFWWIAQEDAAAWTIELLFNKDVQEGKGGAFRFRSGEVTLDELAAAYHKATGSPAKVVRAGSVEDIAQEVQAARAEKGPAGYWDYAAQAVALNVSRGVWDIPAHEVTNLDYAKKPTTLEEYLKRRFQTS</sequence>
<dbReference type="Gene3D" id="3.40.50.720">
    <property type="entry name" value="NAD(P)-binding Rossmann-like Domain"/>
    <property type="match status" value="1"/>
</dbReference>
<dbReference type="InterPro" id="IPR036291">
    <property type="entry name" value="NAD(P)-bd_dom_sf"/>
</dbReference>
<dbReference type="AlphaFoldDB" id="A0A3M2SMU6"/>
<dbReference type="OrthoDB" id="419598at2759"/>
<dbReference type="Proteomes" id="UP000277212">
    <property type="component" value="Unassembled WGS sequence"/>
</dbReference>
<gene>
    <name evidence="4" type="ORF">CDV36_001882</name>
</gene>
<comment type="caution">
    <text evidence="4">The sequence shown here is derived from an EMBL/GenBank/DDBJ whole genome shotgun (WGS) entry which is preliminary data.</text>
</comment>
<name>A0A3M2SMU6_9HYPO</name>
<dbReference type="STRING" id="2010991.A0A3M2SMU6"/>
<reference evidence="4 5" key="1">
    <citation type="submission" date="2017-06" db="EMBL/GenBank/DDBJ databases">
        <title>Comparative genomic analysis of Ambrosia Fusariam Clade fungi.</title>
        <authorList>
            <person name="Stajich J.E."/>
            <person name="Carrillo J."/>
            <person name="Kijimoto T."/>
            <person name="Eskalen A."/>
            <person name="O'Donnell K."/>
            <person name="Kasson M."/>
        </authorList>
    </citation>
    <scope>NUCLEOTIDE SEQUENCE [LARGE SCALE GENOMIC DNA]</scope>
    <source>
        <strain evidence="4">UCR3666</strain>
    </source>
</reference>